<proteinExistence type="predicted"/>
<dbReference type="Proteomes" id="UP000019763">
    <property type="component" value="Unassembled WGS sequence"/>
</dbReference>
<dbReference type="GeneID" id="22913426"/>
<name>A0A023B540_GRENI</name>
<dbReference type="Gene3D" id="3.40.50.720">
    <property type="entry name" value="NAD(P)-binding Rossmann-like Domain"/>
    <property type="match status" value="1"/>
</dbReference>
<comment type="caution">
    <text evidence="1">The sequence shown here is derived from an EMBL/GenBank/DDBJ whole genome shotgun (WGS) entry which is preliminary data.</text>
</comment>
<keyword evidence="2" id="KW-1185">Reference proteome</keyword>
<evidence type="ECO:0000313" key="1">
    <source>
        <dbReference type="EMBL" id="EZG57888.1"/>
    </source>
</evidence>
<dbReference type="VEuPathDB" id="CryptoDB:GNI_096300"/>
<dbReference type="AlphaFoldDB" id="A0A023B540"/>
<accession>A0A023B540</accession>
<protein>
    <submittedName>
        <fullName evidence="1">UDP-glucose 6-dehydrogenase</fullName>
    </submittedName>
</protein>
<dbReference type="OrthoDB" id="5059218at2759"/>
<evidence type="ECO:0000313" key="2">
    <source>
        <dbReference type="Proteomes" id="UP000019763"/>
    </source>
</evidence>
<dbReference type="RefSeq" id="XP_011131009.1">
    <property type="nucleotide sequence ID" value="XM_011132707.1"/>
</dbReference>
<reference evidence="1" key="1">
    <citation type="submission" date="2013-12" db="EMBL/GenBank/DDBJ databases">
        <authorList>
            <person name="Omoto C.K."/>
            <person name="Sibley D."/>
            <person name="Venepally P."/>
            <person name="Hadjithomas M."/>
            <person name="Karamycheva S."/>
            <person name="Brunk B."/>
            <person name="Roos D."/>
            <person name="Caler E."/>
            <person name="Lorenzi H."/>
        </authorList>
    </citation>
    <scope>NUCLEOTIDE SEQUENCE</scope>
</reference>
<organism evidence="1 2">
    <name type="scientific">Gregarina niphandrodes</name>
    <name type="common">Septate eugregarine</name>
    <dbReference type="NCBI Taxonomy" id="110365"/>
    <lineage>
        <taxon>Eukaryota</taxon>
        <taxon>Sar</taxon>
        <taxon>Alveolata</taxon>
        <taxon>Apicomplexa</taxon>
        <taxon>Conoidasida</taxon>
        <taxon>Gregarinasina</taxon>
        <taxon>Eugregarinorida</taxon>
        <taxon>Gregarinidae</taxon>
        <taxon>Gregarina</taxon>
    </lineage>
</organism>
<dbReference type="EMBL" id="AFNH02000721">
    <property type="protein sequence ID" value="EZG57888.1"/>
    <property type="molecule type" value="Genomic_DNA"/>
</dbReference>
<sequence>MRKPAFIFDGRLILDHEQLRQIGFYVKAIGKPNDIGRYDPLPGPVPR</sequence>
<gene>
    <name evidence="1" type="ORF">GNI_096300</name>
</gene>